<evidence type="ECO:0000256" key="1">
    <source>
        <dbReference type="ARBA" id="ARBA00022723"/>
    </source>
</evidence>
<dbReference type="InterPro" id="IPR050148">
    <property type="entry name" value="Terpene_synthase-like"/>
</dbReference>
<dbReference type="GO" id="GO:0010333">
    <property type="term" value="F:terpene synthase activity"/>
    <property type="evidence" value="ECO:0007669"/>
    <property type="project" value="InterPro"/>
</dbReference>
<feature type="domain" description="Terpene synthase metal-binding" evidence="2">
    <location>
        <begin position="1"/>
        <end position="98"/>
    </location>
</feature>
<organism evidence="3">
    <name type="scientific">Zea mays</name>
    <name type="common">Maize</name>
    <dbReference type="NCBI Taxonomy" id="4577"/>
    <lineage>
        <taxon>Eukaryota</taxon>
        <taxon>Viridiplantae</taxon>
        <taxon>Streptophyta</taxon>
        <taxon>Embryophyta</taxon>
        <taxon>Tracheophyta</taxon>
        <taxon>Spermatophyta</taxon>
        <taxon>Magnoliopsida</taxon>
        <taxon>Liliopsida</taxon>
        <taxon>Poales</taxon>
        <taxon>Poaceae</taxon>
        <taxon>PACMAD clade</taxon>
        <taxon>Panicoideae</taxon>
        <taxon>Andropogonodae</taxon>
        <taxon>Andropogoneae</taxon>
        <taxon>Tripsacinae</taxon>
        <taxon>Zea</taxon>
    </lineage>
</organism>
<dbReference type="Gene3D" id="1.10.600.10">
    <property type="entry name" value="Farnesyl Diphosphate Synthase"/>
    <property type="match status" value="1"/>
</dbReference>
<dbReference type="SUPFAM" id="SSF48576">
    <property type="entry name" value="Terpenoid synthases"/>
    <property type="match status" value="1"/>
</dbReference>
<dbReference type="Pfam" id="PF03936">
    <property type="entry name" value="Terpene_synth_C"/>
    <property type="match status" value="1"/>
</dbReference>
<evidence type="ECO:0000313" key="3">
    <source>
        <dbReference type="EMBL" id="AQK41707.1"/>
    </source>
</evidence>
<keyword evidence="1" id="KW-0479">Metal-binding</keyword>
<proteinExistence type="predicted"/>
<accession>A0A1D6J0W5</accession>
<protein>
    <submittedName>
        <fullName evidence="3">Germacrene A synthase long form</fullName>
    </submittedName>
</protein>
<dbReference type="InterPro" id="IPR005630">
    <property type="entry name" value="Terpene_synthase_metal-bd"/>
</dbReference>
<reference evidence="3" key="1">
    <citation type="submission" date="2015-12" db="EMBL/GenBank/DDBJ databases">
        <title>Update maize B73 reference genome by single molecule sequencing technologies.</title>
        <authorList>
            <consortium name="Maize Genome Sequencing Project"/>
            <person name="Ware D."/>
        </authorList>
    </citation>
    <scope>NUCLEOTIDE SEQUENCE</scope>
    <source>
        <tissue evidence="3">Seedling</tissue>
    </source>
</reference>
<dbReference type="GO" id="GO:0000287">
    <property type="term" value="F:magnesium ion binding"/>
    <property type="evidence" value="ECO:0007669"/>
    <property type="project" value="InterPro"/>
</dbReference>
<sequence>MLGVIHEPYYSYSRIMMTKFLVFANFFNDLYNNYSTTEESNIFTAAMERWDEQIAHQLSAGLKVLLVSIMNTTNKIEEELKLQGNMHAELVKKMVNKILPAPRDHSTLRDHYHLYIYLHIL</sequence>
<evidence type="ECO:0000259" key="2">
    <source>
        <dbReference type="Pfam" id="PF03936"/>
    </source>
</evidence>
<dbReference type="AlphaFoldDB" id="A0A1D6J0W5"/>
<dbReference type="EMBL" id="CM000786">
    <property type="protein sequence ID" value="AQK41707.1"/>
    <property type="molecule type" value="Genomic_DNA"/>
</dbReference>
<gene>
    <name evidence="3" type="ORF">ZEAMMB73_Zm00001d024667</name>
</gene>
<name>A0A1D6J0W5_MAIZE</name>
<dbReference type="GO" id="GO:0016114">
    <property type="term" value="P:terpenoid biosynthetic process"/>
    <property type="evidence" value="ECO:0007669"/>
    <property type="project" value="InterPro"/>
</dbReference>
<dbReference type="PANTHER" id="PTHR31225:SF238">
    <property type="entry name" value="TERPENE SYNTHASE METAL-BINDING DOMAIN-CONTAINING PROTEIN"/>
    <property type="match status" value="1"/>
</dbReference>
<dbReference type="InterPro" id="IPR008949">
    <property type="entry name" value="Isoprenoid_synthase_dom_sf"/>
</dbReference>
<dbReference type="PANTHER" id="PTHR31225">
    <property type="entry name" value="OS04G0344100 PROTEIN-RELATED"/>
    <property type="match status" value="1"/>
</dbReference>